<evidence type="ECO:0000256" key="1">
    <source>
        <dbReference type="SAM" id="MobiDB-lite"/>
    </source>
</evidence>
<keyword evidence="3" id="KW-1185">Reference proteome</keyword>
<accession>A0ABR2EGI9</accession>
<evidence type="ECO:0000313" key="2">
    <source>
        <dbReference type="EMBL" id="KAK8560237.1"/>
    </source>
</evidence>
<evidence type="ECO:0008006" key="4">
    <source>
        <dbReference type="Google" id="ProtNLM"/>
    </source>
</evidence>
<feature type="region of interest" description="Disordered" evidence="1">
    <location>
        <begin position="225"/>
        <end position="252"/>
    </location>
</feature>
<name>A0ABR2EGI9_9ROSI</name>
<sequence length="318" mass="35501">MCAENPKTNPLKSQNTSEPLSDHSRCVKKPCQSGISLSNDDAMVMDLSYSALHDKKPNSTYPNMVVTPLVLPNTNDVASNKVGQNSCMQTKIEAIETMEGIEKPTIAPHGINQRPLSYKATLLSPNIDQVHDDDDTQEDDDIDLLEGDVICSTVNGRKIGYTALQTKILDLWKSTEQVRIMDIENDYFLITFRSRKGYLKIAEYEALPTICFECGKYGHVKDIFPSHAPEQPPTSTVNPETTPNLNDPINSNFGPWMKVERRQRHIAPKQFQPVDKPIVQGSRFIPIFETLDEDVTTSEVGPYGTPTAPVCTKKTLPH</sequence>
<gene>
    <name evidence="2" type="ORF">V6N12_013037</name>
</gene>
<organism evidence="2 3">
    <name type="scientific">Hibiscus sabdariffa</name>
    <name type="common">roselle</name>
    <dbReference type="NCBI Taxonomy" id="183260"/>
    <lineage>
        <taxon>Eukaryota</taxon>
        <taxon>Viridiplantae</taxon>
        <taxon>Streptophyta</taxon>
        <taxon>Embryophyta</taxon>
        <taxon>Tracheophyta</taxon>
        <taxon>Spermatophyta</taxon>
        <taxon>Magnoliopsida</taxon>
        <taxon>eudicotyledons</taxon>
        <taxon>Gunneridae</taxon>
        <taxon>Pentapetalae</taxon>
        <taxon>rosids</taxon>
        <taxon>malvids</taxon>
        <taxon>Malvales</taxon>
        <taxon>Malvaceae</taxon>
        <taxon>Malvoideae</taxon>
        <taxon>Hibiscus</taxon>
    </lineage>
</organism>
<proteinExistence type="predicted"/>
<evidence type="ECO:0000313" key="3">
    <source>
        <dbReference type="Proteomes" id="UP001472677"/>
    </source>
</evidence>
<comment type="caution">
    <text evidence="2">The sequence shown here is derived from an EMBL/GenBank/DDBJ whole genome shotgun (WGS) entry which is preliminary data.</text>
</comment>
<feature type="compositionally biased region" description="Polar residues" evidence="1">
    <location>
        <begin position="233"/>
        <end position="252"/>
    </location>
</feature>
<feature type="compositionally biased region" description="Polar residues" evidence="1">
    <location>
        <begin position="1"/>
        <end position="19"/>
    </location>
</feature>
<reference evidence="2 3" key="1">
    <citation type="journal article" date="2024" name="G3 (Bethesda)">
        <title>Genome assembly of Hibiscus sabdariffa L. provides insights into metabolisms of medicinal natural products.</title>
        <authorList>
            <person name="Kim T."/>
        </authorList>
    </citation>
    <scope>NUCLEOTIDE SEQUENCE [LARGE SCALE GENOMIC DNA]</scope>
    <source>
        <strain evidence="2">TK-2024</strain>
        <tissue evidence="2">Old leaves</tissue>
    </source>
</reference>
<protein>
    <recommendedName>
        <fullName evidence="4">DUF4283 domain-containing protein</fullName>
    </recommendedName>
</protein>
<dbReference type="Proteomes" id="UP001472677">
    <property type="component" value="Unassembled WGS sequence"/>
</dbReference>
<feature type="region of interest" description="Disordered" evidence="1">
    <location>
        <begin position="1"/>
        <end position="25"/>
    </location>
</feature>
<dbReference type="EMBL" id="JBBPBM010000014">
    <property type="protein sequence ID" value="KAK8560237.1"/>
    <property type="molecule type" value="Genomic_DNA"/>
</dbReference>